<comment type="caution">
    <text evidence="2">The sequence shown here is derived from an EMBL/GenBank/DDBJ whole genome shotgun (WGS) entry which is preliminary data.</text>
</comment>
<feature type="region of interest" description="Disordered" evidence="1">
    <location>
        <begin position="1"/>
        <end position="30"/>
    </location>
</feature>
<evidence type="ECO:0000313" key="3">
    <source>
        <dbReference type="Proteomes" id="UP001293593"/>
    </source>
</evidence>
<gene>
    <name evidence="2" type="ORF">QN277_008760</name>
</gene>
<dbReference type="EMBL" id="JAWXYG010000013">
    <property type="protein sequence ID" value="KAK4255815.1"/>
    <property type="molecule type" value="Genomic_DNA"/>
</dbReference>
<keyword evidence="3" id="KW-1185">Reference proteome</keyword>
<accession>A0AAE1JQI0</accession>
<sequence length="70" mass="7745">MSNPAIASLPISGLFNSSRPTPPRRSPPHSFPSDFEVEFFATQILKRKVIPLCKHCWCTCSLCLSKLGVV</sequence>
<dbReference type="AlphaFoldDB" id="A0AAE1JQI0"/>
<evidence type="ECO:0000313" key="2">
    <source>
        <dbReference type="EMBL" id="KAK4255815.1"/>
    </source>
</evidence>
<organism evidence="2 3">
    <name type="scientific">Acacia crassicarpa</name>
    <name type="common">northern wattle</name>
    <dbReference type="NCBI Taxonomy" id="499986"/>
    <lineage>
        <taxon>Eukaryota</taxon>
        <taxon>Viridiplantae</taxon>
        <taxon>Streptophyta</taxon>
        <taxon>Embryophyta</taxon>
        <taxon>Tracheophyta</taxon>
        <taxon>Spermatophyta</taxon>
        <taxon>Magnoliopsida</taxon>
        <taxon>eudicotyledons</taxon>
        <taxon>Gunneridae</taxon>
        <taxon>Pentapetalae</taxon>
        <taxon>rosids</taxon>
        <taxon>fabids</taxon>
        <taxon>Fabales</taxon>
        <taxon>Fabaceae</taxon>
        <taxon>Caesalpinioideae</taxon>
        <taxon>mimosoid clade</taxon>
        <taxon>Acacieae</taxon>
        <taxon>Acacia</taxon>
    </lineage>
</organism>
<proteinExistence type="predicted"/>
<name>A0AAE1JQI0_9FABA</name>
<evidence type="ECO:0000256" key="1">
    <source>
        <dbReference type="SAM" id="MobiDB-lite"/>
    </source>
</evidence>
<dbReference type="Proteomes" id="UP001293593">
    <property type="component" value="Unassembled WGS sequence"/>
</dbReference>
<protein>
    <submittedName>
        <fullName evidence="2">Uncharacterized protein</fullName>
    </submittedName>
</protein>
<reference evidence="2" key="1">
    <citation type="submission" date="2023-10" db="EMBL/GenBank/DDBJ databases">
        <title>Chromosome-level genome of the transformable northern wattle, Acacia crassicarpa.</title>
        <authorList>
            <person name="Massaro I."/>
            <person name="Sinha N.R."/>
            <person name="Poethig S."/>
            <person name="Leichty A.R."/>
        </authorList>
    </citation>
    <scope>NUCLEOTIDE SEQUENCE</scope>
    <source>
        <strain evidence="2">Acra3RX</strain>
        <tissue evidence="2">Leaf</tissue>
    </source>
</reference>